<evidence type="ECO:0000256" key="3">
    <source>
        <dbReference type="ARBA" id="ARBA00022475"/>
    </source>
</evidence>
<dbReference type="GO" id="GO:0022857">
    <property type="term" value="F:transmembrane transporter activity"/>
    <property type="evidence" value="ECO:0007669"/>
    <property type="project" value="InterPro"/>
</dbReference>
<comment type="subcellular location">
    <subcellularLocation>
        <location evidence="1">Cell membrane</location>
        <topology evidence="1">Single-pass membrane protein</topology>
    </subcellularLocation>
    <subcellularLocation>
        <location evidence="7">Cell membrane</location>
        <topology evidence="7">Single-pass type II membrane protein</topology>
    </subcellularLocation>
</comment>
<gene>
    <name evidence="9" type="ORF">SAMN05444354_12878</name>
</gene>
<evidence type="ECO:0000256" key="8">
    <source>
        <dbReference type="SAM" id="Phobius"/>
    </source>
</evidence>
<organism evidence="9 10">
    <name type="scientific">Stigmatella aurantiaca</name>
    <dbReference type="NCBI Taxonomy" id="41"/>
    <lineage>
        <taxon>Bacteria</taxon>
        <taxon>Pseudomonadati</taxon>
        <taxon>Myxococcota</taxon>
        <taxon>Myxococcia</taxon>
        <taxon>Myxococcales</taxon>
        <taxon>Cystobacterineae</taxon>
        <taxon>Archangiaceae</taxon>
        <taxon>Stigmatella</taxon>
    </lineage>
</organism>
<evidence type="ECO:0000256" key="7">
    <source>
        <dbReference type="RuleBase" id="RU003879"/>
    </source>
</evidence>
<comment type="similarity">
    <text evidence="2 7">Belongs to the ExbD/TolR family.</text>
</comment>
<keyword evidence="3" id="KW-1003">Cell membrane</keyword>
<evidence type="ECO:0000256" key="5">
    <source>
        <dbReference type="ARBA" id="ARBA00022989"/>
    </source>
</evidence>
<keyword evidence="10" id="KW-1185">Reference proteome</keyword>
<dbReference type="AlphaFoldDB" id="A0A1H8D4W0"/>
<dbReference type="GO" id="GO:0015031">
    <property type="term" value="P:protein transport"/>
    <property type="evidence" value="ECO:0007669"/>
    <property type="project" value="UniProtKB-KW"/>
</dbReference>
<evidence type="ECO:0000256" key="6">
    <source>
        <dbReference type="ARBA" id="ARBA00023136"/>
    </source>
</evidence>
<dbReference type="GO" id="GO:0005886">
    <property type="term" value="C:plasma membrane"/>
    <property type="evidence" value="ECO:0007669"/>
    <property type="project" value="UniProtKB-SubCell"/>
</dbReference>
<sequence length="172" mass="18679">MAFYFSRRKLKPREEEETGELNIVPYLDILMNLIIFMLLSITGLASFGILNVSAPSYGGPSAGVQQDPGDQPKLTLSVLISRKGYFVNSENAILGDGTAPTIPLKADGGYDFEALGANMLEIKKAFPTETKVIIAADADVPYDTLIQTMDTCRETPGSPRRLLFPDVTLAGF</sequence>
<keyword evidence="4 7" id="KW-0812">Transmembrane</keyword>
<keyword evidence="6 8" id="KW-0472">Membrane</keyword>
<protein>
    <submittedName>
        <fullName evidence="9">Biopolymer transport protein ExbD</fullName>
    </submittedName>
</protein>
<evidence type="ECO:0000256" key="4">
    <source>
        <dbReference type="ARBA" id="ARBA00022692"/>
    </source>
</evidence>
<dbReference type="OrthoDB" id="5396454at2"/>
<dbReference type="RefSeq" id="WP_075010783.1">
    <property type="nucleotide sequence ID" value="NZ_FOAP01000028.1"/>
</dbReference>
<accession>A0A1H8D4W0</accession>
<evidence type="ECO:0000256" key="1">
    <source>
        <dbReference type="ARBA" id="ARBA00004162"/>
    </source>
</evidence>
<dbReference type="Proteomes" id="UP000182719">
    <property type="component" value="Unassembled WGS sequence"/>
</dbReference>
<evidence type="ECO:0000256" key="2">
    <source>
        <dbReference type="ARBA" id="ARBA00005811"/>
    </source>
</evidence>
<dbReference type="EMBL" id="FOAP01000028">
    <property type="protein sequence ID" value="SEN02215.1"/>
    <property type="molecule type" value="Genomic_DNA"/>
</dbReference>
<reference evidence="10" key="1">
    <citation type="submission" date="2016-10" db="EMBL/GenBank/DDBJ databases">
        <authorList>
            <person name="Varghese N."/>
            <person name="Submissions S."/>
        </authorList>
    </citation>
    <scope>NUCLEOTIDE SEQUENCE [LARGE SCALE GENOMIC DNA]</scope>
    <source>
        <strain evidence="10">DSM 17044</strain>
    </source>
</reference>
<dbReference type="Gene3D" id="3.30.420.270">
    <property type="match status" value="1"/>
</dbReference>
<proteinExistence type="inferred from homology"/>
<keyword evidence="5 8" id="KW-1133">Transmembrane helix</keyword>
<dbReference type="PANTHER" id="PTHR30558">
    <property type="entry name" value="EXBD MEMBRANE COMPONENT OF PMF-DRIVEN MACROMOLECULE IMPORT SYSTEM"/>
    <property type="match status" value="1"/>
</dbReference>
<keyword evidence="7" id="KW-0653">Protein transport</keyword>
<dbReference type="Pfam" id="PF02472">
    <property type="entry name" value="ExbD"/>
    <property type="match status" value="1"/>
</dbReference>
<dbReference type="PANTHER" id="PTHR30558:SF7">
    <property type="entry name" value="TOL-PAL SYSTEM PROTEIN TOLR"/>
    <property type="match status" value="1"/>
</dbReference>
<feature type="transmembrane region" description="Helical" evidence="8">
    <location>
        <begin position="29"/>
        <end position="50"/>
    </location>
</feature>
<name>A0A1H8D4W0_STIAU</name>
<keyword evidence="7" id="KW-0813">Transport</keyword>
<evidence type="ECO:0000313" key="10">
    <source>
        <dbReference type="Proteomes" id="UP000182719"/>
    </source>
</evidence>
<dbReference type="InterPro" id="IPR003400">
    <property type="entry name" value="ExbD"/>
</dbReference>
<evidence type="ECO:0000313" key="9">
    <source>
        <dbReference type="EMBL" id="SEN02215.1"/>
    </source>
</evidence>